<dbReference type="InterPro" id="IPR001611">
    <property type="entry name" value="Leu-rich_rpt"/>
</dbReference>
<evidence type="ECO:0000256" key="4">
    <source>
        <dbReference type="SAM" id="MobiDB-lite"/>
    </source>
</evidence>
<feature type="coiled-coil region" evidence="3">
    <location>
        <begin position="726"/>
        <end position="871"/>
    </location>
</feature>
<dbReference type="Gene3D" id="3.80.10.10">
    <property type="entry name" value="Ribonuclease Inhibitor"/>
    <property type="match status" value="2"/>
</dbReference>
<reference evidence="5" key="1">
    <citation type="submission" date="2019-03" db="EMBL/GenBank/DDBJ databases">
        <title>Long read genome sequence of the mycoparasitic Pythium oligandrum ATCC 38472 isolated from sugarbeet rhizosphere.</title>
        <authorList>
            <person name="Gaulin E."/>
        </authorList>
    </citation>
    <scope>NUCLEOTIDE SEQUENCE</scope>
    <source>
        <strain evidence="5">ATCC 38472_TT</strain>
    </source>
</reference>
<dbReference type="PROSITE" id="PS51450">
    <property type="entry name" value="LRR"/>
    <property type="match status" value="3"/>
</dbReference>
<comment type="caution">
    <text evidence="5">The sequence shown here is derived from an EMBL/GenBank/DDBJ whole genome shotgun (WGS) entry which is preliminary data.</text>
</comment>
<dbReference type="PANTHER" id="PTHR15454:SF56">
    <property type="entry name" value="PROTEIN PHOSPHATASE 1 REGULATORY SUBUNIT 7-RELATED"/>
    <property type="match status" value="1"/>
</dbReference>
<feature type="compositionally biased region" description="Low complexity" evidence="4">
    <location>
        <begin position="511"/>
        <end position="523"/>
    </location>
</feature>
<dbReference type="SUPFAM" id="SSF52058">
    <property type="entry name" value="L domain-like"/>
    <property type="match status" value="1"/>
</dbReference>
<keyword evidence="3" id="KW-0175">Coiled coil</keyword>
<feature type="region of interest" description="Disordered" evidence="4">
    <location>
        <begin position="509"/>
        <end position="531"/>
    </location>
</feature>
<dbReference type="OrthoDB" id="1060944at2759"/>
<evidence type="ECO:0000256" key="1">
    <source>
        <dbReference type="ARBA" id="ARBA00022614"/>
    </source>
</evidence>
<evidence type="ECO:0000313" key="5">
    <source>
        <dbReference type="EMBL" id="TMW55401.1"/>
    </source>
</evidence>
<feature type="compositionally biased region" description="Low complexity" evidence="4">
    <location>
        <begin position="926"/>
        <end position="941"/>
    </location>
</feature>
<dbReference type="GO" id="GO:0005737">
    <property type="term" value="C:cytoplasm"/>
    <property type="evidence" value="ECO:0007669"/>
    <property type="project" value="TreeGrafter"/>
</dbReference>
<dbReference type="Proteomes" id="UP000794436">
    <property type="component" value="Unassembled WGS sequence"/>
</dbReference>
<gene>
    <name evidence="5" type="ORF">Poli38472_013292</name>
</gene>
<dbReference type="PANTHER" id="PTHR15454">
    <property type="entry name" value="NISCHARIN RELATED"/>
    <property type="match status" value="1"/>
</dbReference>
<sequence>MPLQELTRELVEEIARQYPTLQRLNLARNALRELRWLELLPHLRRLDVSENLLRTLAFETEPWGHALEFLDLTGNELESLQPLSVCRSLVTLRLGRNRIQLISELKHLQTLEHLQELVLEGNPIASHPMYRREIITMLPGLNSLDDRPVTPAERLYAKLKLKPVLVDGAIHDNDSASVSEFSSSTIAAPELDLSNISPNMSPILSPLSSPAAPPRTRLLTPASINHYQPLPTQSRSTRFEPAISFDVEEEEAVSVHHVEPKVLQQRLKEIVVASEPVSLLQSRVDALEAILSIQDKTMQQELTKFGKLSDLGADTEAVEKGVRLYTNLLATWRTKVMSLMVQLKTMELQQKKEDDTQTKHENEQALVLLREELTAQTEVWRQKAIDLGAQRDLERVRVQEAKQQSAMATSKVVKVVRTLATERERLQRVAEEVALFSARDGLMTSQMDAMLGATTRLHAFERRLHFLTERLQLASHLVAHREAKLRNSEAALDAERRIWQHQLKQLKGNTSSGALSSSRLKSRSPGDSRMLHPMTEMACRALFHRLDPYETGLVRSQTLLQALKRDLAVRDAVGDENKHNELVEHVEEGLRRRSPSGTVRGNVTWGELLLVFMPEASSTELQAPEPVVDAGVFIVPPAFDAVEAGHEVVTRQQRRMTKQEKRALETLSREELITQLLALRSDRAQLQTRVIQDAHCLQRRARQIQSEWKQKVDELVTVNNETHHKTTEQTKRIESLEQQLQEAERTAGEAQYQLQALRRQLCEQQTEFQSKLEAMEAQRVASVAHETQIWQQEIQDMGFQQSQLRADNTKLELTVRQLEREVAKYRDKQERQESAQVLHLEDKVRKRDAEIAKLRRERNTILNTLREQEQKLAVQSTATEDAGTQTTPLEPTTLRSIGSQTTDPPAPRRDPPSVSRLGELPRRAIPSTDASTSRSSALSPRSLRKRLEQLESLSASLLAEDE</sequence>
<keyword evidence="1" id="KW-0433">Leucine-rich repeat</keyword>
<dbReference type="AlphaFoldDB" id="A0A8K1C2R8"/>
<dbReference type="InterPro" id="IPR032675">
    <property type="entry name" value="LRR_dom_sf"/>
</dbReference>
<dbReference type="EMBL" id="SPLM01000148">
    <property type="protein sequence ID" value="TMW55401.1"/>
    <property type="molecule type" value="Genomic_DNA"/>
</dbReference>
<evidence type="ECO:0000256" key="2">
    <source>
        <dbReference type="ARBA" id="ARBA00022737"/>
    </source>
</evidence>
<accession>A0A8K1C2R8</accession>
<feature type="region of interest" description="Disordered" evidence="4">
    <location>
        <begin position="872"/>
        <end position="943"/>
    </location>
</feature>
<evidence type="ECO:0000313" key="6">
    <source>
        <dbReference type="Proteomes" id="UP000794436"/>
    </source>
</evidence>
<keyword evidence="2" id="KW-0677">Repeat</keyword>
<organism evidence="5 6">
    <name type="scientific">Pythium oligandrum</name>
    <name type="common">Mycoparasitic fungus</name>
    <dbReference type="NCBI Taxonomy" id="41045"/>
    <lineage>
        <taxon>Eukaryota</taxon>
        <taxon>Sar</taxon>
        <taxon>Stramenopiles</taxon>
        <taxon>Oomycota</taxon>
        <taxon>Peronosporomycetes</taxon>
        <taxon>Pythiales</taxon>
        <taxon>Pythiaceae</taxon>
        <taxon>Pythium</taxon>
    </lineage>
</organism>
<keyword evidence="6" id="KW-1185">Reference proteome</keyword>
<protein>
    <submittedName>
        <fullName evidence="5">Uncharacterized protein</fullName>
    </submittedName>
</protein>
<evidence type="ECO:0000256" key="3">
    <source>
        <dbReference type="SAM" id="Coils"/>
    </source>
</evidence>
<proteinExistence type="predicted"/>
<name>A0A8K1C2R8_PYTOL</name>
<feature type="compositionally biased region" description="Polar residues" evidence="4">
    <location>
        <begin position="873"/>
        <end position="900"/>
    </location>
</feature>